<feature type="domain" description="Protein kinase" evidence="7">
    <location>
        <begin position="163"/>
        <end position="440"/>
    </location>
</feature>
<reference evidence="8" key="2">
    <citation type="submission" date="2025-09" db="UniProtKB">
        <authorList>
            <consortium name="Ensembl"/>
        </authorList>
    </citation>
    <scope>IDENTIFICATION</scope>
</reference>
<sequence>MLPGPSHIRLWSERATRETEASISQSSQRRRPETSITYIRETENGPSSLSETSYYDSDESVRSSRTETSSTATQGIEETSENANEMSERSTRQPSEISSPGNSVRFIKESSEAVRSVKPSRVSITDTNSNNETSYYDSVEGFMSLLSDYECEVEDGNNPADMYDLLEFMGEGCYGKVMKCLNKETGEIVALKAIKMCEYADYFVARELYMMDKISALDPDADHIIRFNKYFKSADGHHCMEFELLDLSVDNLMKRRRAPFSLNEISVGVMHTDVKPDNVMCVDQQNKPFRVKLIDFGVATLTERAKPGTWMQPLGFRAPEVTLGLPLTEAVDMWSLGCCLLEWYLSVLPFPVHSPYDHMQMITHFMGVPDGELIKQAMYGNDYFVEEGSEWRLKEVSEYKGNSELDIEDRRVFVDLLQKMFHVDPDKRITPAEALSHPFITMTSRTETSSTTTQGIEETSENANEMSESSTRQPSEISSPEIQ</sequence>
<dbReference type="InterPro" id="IPR011009">
    <property type="entry name" value="Kinase-like_dom_sf"/>
</dbReference>
<feature type="compositionally biased region" description="Polar residues" evidence="6">
    <location>
        <begin position="44"/>
        <end position="55"/>
    </location>
</feature>
<protein>
    <recommendedName>
        <fullName evidence="7">Protein kinase domain-containing protein</fullName>
    </recommendedName>
</protein>
<dbReference type="PROSITE" id="PS00108">
    <property type="entry name" value="PROTEIN_KINASE_ST"/>
    <property type="match status" value="1"/>
</dbReference>
<dbReference type="PANTHER" id="PTHR24058">
    <property type="entry name" value="DUAL SPECIFICITY PROTEIN KINASE"/>
    <property type="match status" value="1"/>
</dbReference>
<evidence type="ECO:0000259" key="7">
    <source>
        <dbReference type="PROSITE" id="PS50011"/>
    </source>
</evidence>
<keyword evidence="1" id="KW-0723">Serine/threonine-protein kinase</keyword>
<evidence type="ECO:0000256" key="6">
    <source>
        <dbReference type="SAM" id="MobiDB-lite"/>
    </source>
</evidence>
<dbReference type="GO" id="GO:0045944">
    <property type="term" value="P:positive regulation of transcription by RNA polymerase II"/>
    <property type="evidence" value="ECO:0007669"/>
    <property type="project" value="TreeGrafter"/>
</dbReference>
<dbReference type="PANTHER" id="PTHR24058:SF53">
    <property type="entry name" value="HOMEODOMAIN-INTERACTING PROTEIN KINASE 2"/>
    <property type="match status" value="1"/>
</dbReference>
<dbReference type="AlphaFoldDB" id="A0A8C6V1K2"/>
<evidence type="ECO:0000256" key="1">
    <source>
        <dbReference type="ARBA" id="ARBA00022527"/>
    </source>
</evidence>
<dbReference type="Gene3D" id="3.30.200.20">
    <property type="entry name" value="Phosphorylase Kinase, domain 1"/>
    <property type="match status" value="1"/>
</dbReference>
<feature type="region of interest" description="Disordered" evidence="6">
    <location>
        <begin position="1"/>
        <end position="103"/>
    </location>
</feature>
<evidence type="ECO:0000313" key="9">
    <source>
        <dbReference type="Proteomes" id="UP000694523"/>
    </source>
</evidence>
<dbReference type="SMART" id="SM00220">
    <property type="entry name" value="S_TKc"/>
    <property type="match status" value="1"/>
</dbReference>
<feature type="compositionally biased region" description="Polar residues" evidence="6">
    <location>
        <begin position="71"/>
        <end position="85"/>
    </location>
</feature>
<dbReference type="InterPro" id="IPR000719">
    <property type="entry name" value="Prot_kinase_dom"/>
</dbReference>
<dbReference type="InterPro" id="IPR008271">
    <property type="entry name" value="Ser/Thr_kinase_AS"/>
</dbReference>
<reference evidence="8" key="1">
    <citation type="submission" date="2025-08" db="UniProtKB">
        <authorList>
            <consortium name="Ensembl"/>
        </authorList>
    </citation>
    <scope>IDENTIFICATION</scope>
</reference>
<evidence type="ECO:0000256" key="4">
    <source>
        <dbReference type="ARBA" id="ARBA00022777"/>
    </source>
</evidence>
<dbReference type="GO" id="GO:0003714">
    <property type="term" value="F:transcription corepressor activity"/>
    <property type="evidence" value="ECO:0007669"/>
    <property type="project" value="TreeGrafter"/>
</dbReference>
<keyword evidence="5" id="KW-0067">ATP-binding</keyword>
<dbReference type="SUPFAM" id="SSF56112">
    <property type="entry name" value="Protein kinase-like (PK-like)"/>
    <property type="match status" value="1"/>
</dbReference>
<name>A0A8C6V1K2_9GOBI</name>
<keyword evidence="9" id="KW-1185">Reference proteome</keyword>
<dbReference type="GO" id="GO:0016605">
    <property type="term" value="C:PML body"/>
    <property type="evidence" value="ECO:0007669"/>
    <property type="project" value="TreeGrafter"/>
</dbReference>
<evidence type="ECO:0000313" key="8">
    <source>
        <dbReference type="Ensembl" id="ENSNMLP00000044359.1"/>
    </source>
</evidence>
<accession>A0A8C6V1K2</accession>
<keyword evidence="2" id="KW-0808">Transferase</keyword>
<dbReference type="GO" id="GO:0004674">
    <property type="term" value="F:protein serine/threonine kinase activity"/>
    <property type="evidence" value="ECO:0007669"/>
    <property type="project" value="UniProtKB-KW"/>
</dbReference>
<evidence type="ECO:0000256" key="5">
    <source>
        <dbReference type="ARBA" id="ARBA00022840"/>
    </source>
</evidence>
<evidence type="ECO:0000256" key="3">
    <source>
        <dbReference type="ARBA" id="ARBA00022741"/>
    </source>
</evidence>
<evidence type="ECO:0000256" key="2">
    <source>
        <dbReference type="ARBA" id="ARBA00022679"/>
    </source>
</evidence>
<dbReference type="InterPro" id="IPR050494">
    <property type="entry name" value="Ser_Thr_dual-spec_kinase"/>
</dbReference>
<dbReference type="Proteomes" id="UP000694523">
    <property type="component" value="Unplaced"/>
</dbReference>
<feature type="compositionally biased region" description="Low complexity" evidence="6">
    <location>
        <begin position="441"/>
        <end position="457"/>
    </location>
</feature>
<dbReference type="PROSITE" id="PS50011">
    <property type="entry name" value="PROTEIN_KINASE_DOM"/>
    <property type="match status" value="1"/>
</dbReference>
<feature type="compositionally biased region" description="Polar residues" evidence="6">
    <location>
        <begin position="92"/>
        <end position="102"/>
    </location>
</feature>
<dbReference type="GO" id="GO:0046332">
    <property type="term" value="F:SMAD binding"/>
    <property type="evidence" value="ECO:0007669"/>
    <property type="project" value="TreeGrafter"/>
</dbReference>
<dbReference type="GO" id="GO:0042771">
    <property type="term" value="P:intrinsic apoptotic signaling pathway in response to DNA damage by p53 class mediator"/>
    <property type="evidence" value="ECO:0007669"/>
    <property type="project" value="TreeGrafter"/>
</dbReference>
<dbReference type="Pfam" id="PF00069">
    <property type="entry name" value="Pkinase"/>
    <property type="match status" value="1"/>
</dbReference>
<dbReference type="Ensembl" id="ENSNMLT00000049239.1">
    <property type="protein sequence ID" value="ENSNMLP00000044359.1"/>
    <property type="gene ID" value="ENSNMLG00000026849.1"/>
</dbReference>
<organism evidence="8 9">
    <name type="scientific">Neogobius melanostomus</name>
    <name type="common">round goby</name>
    <dbReference type="NCBI Taxonomy" id="47308"/>
    <lineage>
        <taxon>Eukaryota</taxon>
        <taxon>Metazoa</taxon>
        <taxon>Chordata</taxon>
        <taxon>Craniata</taxon>
        <taxon>Vertebrata</taxon>
        <taxon>Euteleostomi</taxon>
        <taxon>Actinopterygii</taxon>
        <taxon>Neopterygii</taxon>
        <taxon>Teleostei</taxon>
        <taxon>Neoteleostei</taxon>
        <taxon>Acanthomorphata</taxon>
        <taxon>Gobiaria</taxon>
        <taxon>Gobiiformes</taxon>
        <taxon>Gobioidei</taxon>
        <taxon>Gobiidae</taxon>
        <taxon>Benthophilinae</taxon>
        <taxon>Neogobiini</taxon>
        <taxon>Neogobius</taxon>
    </lineage>
</organism>
<dbReference type="GO" id="GO:0007224">
    <property type="term" value="P:smoothened signaling pathway"/>
    <property type="evidence" value="ECO:0007669"/>
    <property type="project" value="TreeGrafter"/>
</dbReference>
<dbReference type="Gene3D" id="1.10.510.10">
    <property type="entry name" value="Transferase(Phosphotransferase) domain 1"/>
    <property type="match status" value="1"/>
</dbReference>
<dbReference type="GO" id="GO:0004713">
    <property type="term" value="F:protein tyrosine kinase activity"/>
    <property type="evidence" value="ECO:0007669"/>
    <property type="project" value="TreeGrafter"/>
</dbReference>
<feature type="compositionally biased region" description="Polar residues" evidence="6">
    <location>
        <begin position="462"/>
        <end position="483"/>
    </location>
</feature>
<keyword evidence="4" id="KW-0418">Kinase</keyword>
<feature type="region of interest" description="Disordered" evidence="6">
    <location>
        <begin position="439"/>
        <end position="483"/>
    </location>
</feature>
<proteinExistence type="predicted"/>
<feature type="compositionally biased region" description="Basic and acidic residues" evidence="6">
    <location>
        <begin position="10"/>
        <end position="20"/>
    </location>
</feature>
<dbReference type="GO" id="GO:0003713">
    <property type="term" value="F:transcription coactivator activity"/>
    <property type="evidence" value="ECO:0007669"/>
    <property type="project" value="TreeGrafter"/>
</dbReference>
<keyword evidence="3" id="KW-0547">Nucleotide-binding</keyword>
<dbReference type="GO" id="GO:0005737">
    <property type="term" value="C:cytoplasm"/>
    <property type="evidence" value="ECO:0007669"/>
    <property type="project" value="TreeGrafter"/>
</dbReference>
<dbReference type="GO" id="GO:0005524">
    <property type="term" value="F:ATP binding"/>
    <property type="evidence" value="ECO:0007669"/>
    <property type="project" value="UniProtKB-KW"/>
</dbReference>